<name>A0AAE0GA07_9CHLO</name>
<evidence type="ECO:0000313" key="3">
    <source>
        <dbReference type="Proteomes" id="UP001190700"/>
    </source>
</evidence>
<evidence type="ECO:0000313" key="2">
    <source>
        <dbReference type="EMBL" id="KAK3274435.1"/>
    </source>
</evidence>
<dbReference type="EMBL" id="LGRX02007732">
    <property type="protein sequence ID" value="KAK3274435.1"/>
    <property type="molecule type" value="Genomic_DNA"/>
</dbReference>
<feature type="region of interest" description="Disordered" evidence="1">
    <location>
        <begin position="41"/>
        <end position="82"/>
    </location>
</feature>
<protein>
    <submittedName>
        <fullName evidence="2">Uncharacterized protein</fullName>
    </submittedName>
</protein>
<dbReference type="Proteomes" id="UP001190700">
    <property type="component" value="Unassembled WGS sequence"/>
</dbReference>
<reference evidence="2 3" key="1">
    <citation type="journal article" date="2015" name="Genome Biol. Evol.">
        <title>Comparative Genomics of a Bacterivorous Green Alga Reveals Evolutionary Causalities and Consequences of Phago-Mixotrophic Mode of Nutrition.</title>
        <authorList>
            <person name="Burns J.A."/>
            <person name="Paasch A."/>
            <person name="Narechania A."/>
            <person name="Kim E."/>
        </authorList>
    </citation>
    <scope>NUCLEOTIDE SEQUENCE [LARGE SCALE GENOMIC DNA]</scope>
    <source>
        <strain evidence="2 3">PLY_AMNH</strain>
    </source>
</reference>
<proteinExistence type="predicted"/>
<organism evidence="2 3">
    <name type="scientific">Cymbomonas tetramitiformis</name>
    <dbReference type="NCBI Taxonomy" id="36881"/>
    <lineage>
        <taxon>Eukaryota</taxon>
        <taxon>Viridiplantae</taxon>
        <taxon>Chlorophyta</taxon>
        <taxon>Pyramimonadophyceae</taxon>
        <taxon>Pyramimonadales</taxon>
        <taxon>Pyramimonadaceae</taxon>
        <taxon>Cymbomonas</taxon>
    </lineage>
</organism>
<comment type="caution">
    <text evidence="2">The sequence shown here is derived from an EMBL/GenBank/DDBJ whole genome shotgun (WGS) entry which is preliminary data.</text>
</comment>
<accession>A0AAE0GA07</accession>
<gene>
    <name evidence="2" type="ORF">CYMTET_17379</name>
</gene>
<evidence type="ECO:0000256" key="1">
    <source>
        <dbReference type="SAM" id="MobiDB-lite"/>
    </source>
</evidence>
<dbReference type="AlphaFoldDB" id="A0AAE0GA07"/>
<keyword evidence="3" id="KW-1185">Reference proteome</keyword>
<feature type="compositionally biased region" description="Acidic residues" evidence="1">
    <location>
        <begin position="42"/>
        <end position="51"/>
    </location>
</feature>
<sequence length="236" mass="25232">MIESQSIAGSGGGGERKRRWERAVVVVVVAAGWRQWGVEVKEDGEENSEIESESKREEGGVRAVAVSEEEEEGGEAERVGSDGGRMAGVMALWRWRKEKRGGWWGGERGGEWHAASRLMWPNASPTAPLPDEHDGKAQALNLMPIMRHAHQRCIGGPKREFDANALMVTVRSSHHGCADSMVNNEAFTRSSQLAGVLFFGAPLVGGCVHVSVGAMVGIVVGAAEVGEMVMGVCVGS</sequence>